<proteinExistence type="predicted"/>
<keyword evidence="3" id="KW-1185">Reference proteome</keyword>
<organism evidence="2 3">
    <name type="scientific">Inhella inkyongensis</name>
    <dbReference type="NCBI Taxonomy" id="392593"/>
    <lineage>
        <taxon>Bacteria</taxon>
        <taxon>Pseudomonadati</taxon>
        <taxon>Pseudomonadota</taxon>
        <taxon>Betaproteobacteria</taxon>
        <taxon>Burkholderiales</taxon>
        <taxon>Sphaerotilaceae</taxon>
        <taxon>Inhella</taxon>
    </lineage>
</organism>
<evidence type="ECO:0000313" key="2">
    <source>
        <dbReference type="EMBL" id="MBB5202899.1"/>
    </source>
</evidence>
<dbReference type="OrthoDB" id="8566581at2"/>
<reference evidence="2 3" key="1">
    <citation type="submission" date="2020-08" db="EMBL/GenBank/DDBJ databases">
        <title>Genomic Encyclopedia of Type Strains, Phase IV (KMG-IV): sequencing the most valuable type-strain genomes for metagenomic binning, comparative biology and taxonomic classification.</title>
        <authorList>
            <person name="Goeker M."/>
        </authorList>
    </citation>
    <scope>NUCLEOTIDE SEQUENCE [LARGE SCALE GENOMIC DNA]</scope>
    <source>
        <strain evidence="2 3">DSM 23958</strain>
    </source>
</reference>
<name>A0A840S2X9_9BURK</name>
<protein>
    <submittedName>
        <fullName evidence="2">Uncharacterized protein</fullName>
    </submittedName>
</protein>
<dbReference type="EMBL" id="JACHHO010000001">
    <property type="protein sequence ID" value="MBB5202899.1"/>
    <property type="molecule type" value="Genomic_DNA"/>
</dbReference>
<dbReference type="NCBIfam" id="NF043076">
    <property type="entry name" value="PHA_gran_PhaM"/>
    <property type="match status" value="1"/>
</dbReference>
<sequence>MSDANFSKFVPGFEFLQGLVKNAGTALPGIGQWVAPTLNPEELGKRIEELRTVQFWLEQNARMLAATIQALEVQRMTLSTLKTMNVPLHELREALKVPTPDIPAFPGVPGLEPATQAAKVGKKVAKAAVKGAVKGATKVAQGAASKKDSPAVDPLQWWNALSQQFSQVAAGAMKDSATEAAKGLATSLVKQSIDAAGDTLRKAAAVPQAVVGGVTGSMAKSLSAQRQEAAAAPKPAAPSKPKPAARKRAAPRRT</sequence>
<dbReference type="Proteomes" id="UP000554837">
    <property type="component" value="Unassembled WGS sequence"/>
</dbReference>
<dbReference type="AlphaFoldDB" id="A0A840S2X9"/>
<dbReference type="RefSeq" id="WP_138858012.1">
    <property type="nucleotide sequence ID" value="NZ_CP040709.1"/>
</dbReference>
<evidence type="ECO:0000256" key="1">
    <source>
        <dbReference type="SAM" id="MobiDB-lite"/>
    </source>
</evidence>
<dbReference type="InterPro" id="IPR050026">
    <property type="entry name" value="PHA_gran_PhaM_N"/>
</dbReference>
<gene>
    <name evidence="2" type="ORF">HNQ51_000192</name>
</gene>
<accession>A0A840S2X9</accession>
<feature type="region of interest" description="Disordered" evidence="1">
    <location>
        <begin position="219"/>
        <end position="254"/>
    </location>
</feature>
<comment type="caution">
    <text evidence="2">The sequence shown here is derived from an EMBL/GenBank/DDBJ whole genome shotgun (WGS) entry which is preliminary data.</text>
</comment>
<feature type="compositionally biased region" description="Basic residues" evidence="1">
    <location>
        <begin position="243"/>
        <end position="254"/>
    </location>
</feature>
<evidence type="ECO:0000313" key="3">
    <source>
        <dbReference type="Proteomes" id="UP000554837"/>
    </source>
</evidence>